<keyword evidence="2" id="KW-0645">Protease</keyword>
<keyword evidence="3" id="KW-0378">Hydrolase</keyword>
<feature type="compositionally biased region" description="Low complexity" evidence="5">
    <location>
        <begin position="250"/>
        <end position="273"/>
    </location>
</feature>
<keyword evidence="8" id="KW-1185">Reference proteome</keyword>
<dbReference type="PANTHER" id="PTHR47053">
    <property type="entry name" value="MUREIN DD-ENDOPEPTIDASE MEPH-RELATED"/>
    <property type="match status" value="1"/>
</dbReference>
<dbReference type="SUPFAM" id="SSF54001">
    <property type="entry name" value="Cysteine proteinases"/>
    <property type="match status" value="1"/>
</dbReference>
<dbReference type="InterPro" id="IPR000064">
    <property type="entry name" value="NLP_P60_dom"/>
</dbReference>
<dbReference type="Pfam" id="PF01471">
    <property type="entry name" value="PG_binding_1"/>
    <property type="match status" value="2"/>
</dbReference>
<protein>
    <submittedName>
        <fullName evidence="7">Peptidoglycan-binding protein</fullName>
    </submittedName>
</protein>
<feature type="region of interest" description="Disordered" evidence="5">
    <location>
        <begin position="154"/>
        <end position="188"/>
    </location>
</feature>
<comment type="caution">
    <text evidence="7">The sequence shown here is derived from an EMBL/GenBank/DDBJ whole genome shotgun (WGS) entry which is preliminary data.</text>
</comment>
<evidence type="ECO:0000256" key="4">
    <source>
        <dbReference type="ARBA" id="ARBA00022807"/>
    </source>
</evidence>
<dbReference type="InterPro" id="IPR038765">
    <property type="entry name" value="Papain-like_cys_pep_sf"/>
</dbReference>
<dbReference type="SUPFAM" id="SSF47090">
    <property type="entry name" value="PGBD-like"/>
    <property type="match status" value="2"/>
</dbReference>
<dbReference type="Proteomes" id="UP001203761">
    <property type="component" value="Unassembled WGS sequence"/>
</dbReference>
<name>A0ABT0QY53_9MICO</name>
<evidence type="ECO:0000313" key="7">
    <source>
        <dbReference type="EMBL" id="MCL6422439.1"/>
    </source>
</evidence>
<dbReference type="Gene3D" id="1.10.101.10">
    <property type="entry name" value="PGBD-like superfamily/PGBD"/>
    <property type="match status" value="2"/>
</dbReference>
<comment type="similarity">
    <text evidence="1">Belongs to the peptidase C40 family.</text>
</comment>
<proteinExistence type="inferred from homology"/>
<dbReference type="Pfam" id="PF00877">
    <property type="entry name" value="NLPC_P60"/>
    <property type="match status" value="1"/>
</dbReference>
<evidence type="ECO:0000256" key="2">
    <source>
        <dbReference type="ARBA" id="ARBA00022670"/>
    </source>
</evidence>
<evidence type="ECO:0000259" key="6">
    <source>
        <dbReference type="PROSITE" id="PS51935"/>
    </source>
</evidence>
<gene>
    <name evidence="7" type="ORF">Bequi_03410</name>
</gene>
<dbReference type="PROSITE" id="PS51935">
    <property type="entry name" value="NLPC_P60"/>
    <property type="match status" value="1"/>
</dbReference>
<dbReference type="InterPro" id="IPR051202">
    <property type="entry name" value="Peptidase_C40"/>
</dbReference>
<dbReference type="InterPro" id="IPR002477">
    <property type="entry name" value="Peptidoglycan-bd-like"/>
</dbReference>
<dbReference type="PANTHER" id="PTHR47053:SF1">
    <property type="entry name" value="MUREIN DD-ENDOPEPTIDASE MEPH-RELATED"/>
    <property type="match status" value="1"/>
</dbReference>
<reference evidence="7" key="1">
    <citation type="submission" date="2022-02" db="EMBL/GenBank/DDBJ databases">
        <authorList>
            <person name="Lee M."/>
            <person name="Kim S.-J."/>
            <person name="Jung M.-Y."/>
        </authorList>
    </citation>
    <scope>NUCLEOTIDE SEQUENCE</scope>
    <source>
        <strain evidence="7">JHP9</strain>
    </source>
</reference>
<dbReference type="InterPro" id="IPR036365">
    <property type="entry name" value="PGBD-like_sf"/>
</dbReference>
<sequence length="386" mass="38899">MFRTTLRRTHRAQGPAVIDYRGLVGPLGRTVGGVAALGAVTATATLVSAEAAHAEAPAARIAAPAAAAPAALPAAPTPVAIPVAAPANPFAGVTLRQGARGDAVRYLQDALNANGASIAADGVFGRATQDAVRTAQSGGGIAVDGVVGRQTWGVLSGSGQSTPAPSEQASTSTSTGAQLTLRRGDRGEAVRTLQEQLNARGAGIAVDGSFGAGTHGAVRSLQSAAGISVDGVVGARTRSALTDESVRITSGSSARSTSGSSSDSAPSASSDSSGDAIVATARQYLGVPYLWGGTTPNGFDCSGLVQYVYKKNGISTPRIAKDQVFGGRIIPQSEARPGDLVGFTGNNYGHIGIYLGNGRILDASSKGRPVQERAIWSAPHVFVTYR</sequence>
<accession>A0ABT0QY53</accession>
<feature type="compositionally biased region" description="Polar residues" evidence="5">
    <location>
        <begin position="157"/>
        <end position="178"/>
    </location>
</feature>
<dbReference type="EMBL" id="JAKNCJ010000001">
    <property type="protein sequence ID" value="MCL6422439.1"/>
    <property type="molecule type" value="Genomic_DNA"/>
</dbReference>
<dbReference type="InterPro" id="IPR036366">
    <property type="entry name" value="PGBDSf"/>
</dbReference>
<dbReference type="Gene3D" id="3.90.1720.10">
    <property type="entry name" value="endopeptidase domain like (from Nostoc punctiforme)"/>
    <property type="match status" value="1"/>
</dbReference>
<evidence type="ECO:0000256" key="3">
    <source>
        <dbReference type="ARBA" id="ARBA00022801"/>
    </source>
</evidence>
<feature type="region of interest" description="Disordered" evidence="5">
    <location>
        <begin position="244"/>
        <end position="273"/>
    </location>
</feature>
<evidence type="ECO:0000313" key="8">
    <source>
        <dbReference type="Proteomes" id="UP001203761"/>
    </source>
</evidence>
<evidence type="ECO:0000256" key="1">
    <source>
        <dbReference type="ARBA" id="ARBA00007074"/>
    </source>
</evidence>
<evidence type="ECO:0000256" key="5">
    <source>
        <dbReference type="SAM" id="MobiDB-lite"/>
    </source>
</evidence>
<organism evidence="7 8">
    <name type="scientific">Brachybacterium equifaecis</name>
    <dbReference type="NCBI Taxonomy" id="2910770"/>
    <lineage>
        <taxon>Bacteria</taxon>
        <taxon>Bacillati</taxon>
        <taxon>Actinomycetota</taxon>
        <taxon>Actinomycetes</taxon>
        <taxon>Micrococcales</taxon>
        <taxon>Dermabacteraceae</taxon>
        <taxon>Brachybacterium</taxon>
    </lineage>
</organism>
<feature type="domain" description="NlpC/P60" evidence="6">
    <location>
        <begin position="271"/>
        <end position="386"/>
    </location>
</feature>
<keyword evidence="4" id="KW-0788">Thiol protease</keyword>
<dbReference type="RefSeq" id="WP_249736539.1">
    <property type="nucleotide sequence ID" value="NZ_JAKNCJ010000001.1"/>
</dbReference>